<protein>
    <submittedName>
        <fullName evidence="2">M48 family metallopeptidase</fullName>
    </submittedName>
</protein>
<sequence>MRWKAETIQVNHGRVKNLYLRVKPPDGRIEITAPLRMPDHAILEFVDSRESWIRKTRNRLSAAMSSVSPEGKPEWDEAAVDRAKSSINARLPELLQRWVPVVGREPSSISLRLMTSRWGSCTPATRRIRLNVELARLDPRFLEYVLVHELTHLYVHGHGPEFQRRMDRYLPQWRMLRKELNTHLIV</sequence>
<dbReference type="RefSeq" id="WP_301455586.1">
    <property type="nucleotide sequence ID" value="NZ_JAKDOR010000012.1"/>
</dbReference>
<dbReference type="PANTHER" id="PTHR30399:SF1">
    <property type="entry name" value="UTP PYROPHOSPHATASE"/>
    <property type="match status" value="1"/>
</dbReference>
<dbReference type="Pfam" id="PF01863">
    <property type="entry name" value="YgjP-like"/>
    <property type="match status" value="2"/>
</dbReference>
<dbReference type="Gene3D" id="3.30.2010.10">
    <property type="entry name" value="Metalloproteases ('zincins'), catalytic domain"/>
    <property type="match status" value="1"/>
</dbReference>
<evidence type="ECO:0000313" key="2">
    <source>
        <dbReference type="EMBL" id="NLT79737.1"/>
    </source>
</evidence>
<comment type="caution">
    <text evidence="2">The sequence shown here is derived from an EMBL/GenBank/DDBJ whole genome shotgun (WGS) entry which is preliminary data.</text>
</comment>
<dbReference type="InterPro" id="IPR002725">
    <property type="entry name" value="YgjP-like_metallopeptidase"/>
</dbReference>
<gene>
    <name evidence="2" type="ORF">GXW98_05585</name>
</gene>
<organism evidence="2 3">
    <name type="scientific">Bifidobacterium crudilactis</name>
    <dbReference type="NCBI Taxonomy" id="327277"/>
    <lineage>
        <taxon>Bacteria</taxon>
        <taxon>Bacillati</taxon>
        <taxon>Actinomycetota</taxon>
        <taxon>Actinomycetes</taxon>
        <taxon>Bifidobacteriales</taxon>
        <taxon>Bifidobacteriaceae</taxon>
        <taxon>Bifidobacterium</taxon>
    </lineage>
</organism>
<accession>A0A971CZM1</accession>
<reference evidence="2" key="1">
    <citation type="journal article" date="2020" name="Biotechnol. Biofuels">
        <title>New insights from the biogas microbiome by comprehensive genome-resolved metagenomics of nearly 1600 species originating from multiple anaerobic digesters.</title>
        <authorList>
            <person name="Campanaro S."/>
            <person name="Treu L."/>
            <person name="Rodriguez-R L.M."/>
            <person name="Kovalovszki A."/>
            <person name="Ziels R.M."/>
            <person name="Maus I."/>
            <person name="Zhu X."/>
            <person name="Kougias P.G."/>
            <person name="Basile A."/>
            <person name="Luo G."/>
            <person name="Schluter A."/>
            <person name="Konstantinidis K.T."/>
            <person name="Angelidaki I."/>
        </authorList>
    </citation>
    <scope>NUCLEOTIDE SEQUENCE</scope>
    <source>
        <strain evidence="2">AS01afH2WH_6</strain>
    </source>
</reference>
<feature type="domain" description="YgjP-like metallopeptidase" evidence="1">
    <location>
        <begin position="17"/>
        <end position="63"/>
    </location>
</feature>
<dbReference type="EMBL" id="JAAXZR010000020">
    <property type="protein sequence ID" value="NLT79737.1"/>
    <property type="molecule type" value="Genomic_DNA"/>
</dbReference>
<dbReference type="InterPro" id="IPR053136">
    <property type="entry name" value="UTP_pyrophosphatase-like"/>
</dbReference>
<name>A0A971CZM1_9BIFI</name>
<reference evidence="2" key="2">
    <citation type="submission" date="2020-01" db="EMBL/GenBank/DDBJ databases">
        <authorList>
            <person name="Campanaro S."/>
        </authorList>
    </citation>
    <scope>NUCLEOTIDE SEQUENCE</scope>
    <source>
        <strain evidence="2">AS01afH2WH_6</strain>
    </source>
</reference>
<dbReference type="CDD" id="cd07344">
    <property type="entry name" value="M48_yhfN_like"/>
    <property type="match status" value="1"/>
</dbReference>
<dbReference type="PANTHER" id="PTHR30399">
    <property type="entry name" value="UNCHARACTERIZED PROTEIN YGJP"/>
    <property type="match status" value="1"/>
</dbReference>
<proteinExistence type="predicted"/>
<dbReference type="AlphaFoldDB" id="A0A971CZM1"/>
<evidence type="ECO:0000313" key="3">
    <source>
        <dbReference type="Proteomes" id="UP000767327"/>
    </source>
</evidence>
<evidence type="ECO:0000259" key="1">
    <source>
        <dbReference type="Pfam" id="PF01863"/>
    </source>
</evidence>
<dbReference type="Proteomes" id="UP000767327">
    <property type="component" value="Unassembled WGS sequence"/>
</dbReference>
<feature type="domain" description="YgjP-like metallopeptidase" evidence="1">
    <location>
        <begin position="67"/>
        <end position="183"/>
    </location>
</feature>